<evidence type="ECO:0000313" key="3">
    <source>
        <dbReference type="Proteomes" id="UP001160550"/>
    </source>
</evidence>
<dbReference type="InterPro" id="IPR011256">
    <property type="entry name" value="Reg_factor_effector_dom_sf"/>
</dbReference>
<keyword evidence="3" id="KW-1185">Reference proteome</keyword>
<organism evidence="2 3">
    <name type="scientific">Luteimonas composti</name>
    <dbReference type="NCBI Taxonomy" id="398257"/>
    <lineage>
        <taxon>Bacteria</taxon>
        <taxon>Pseudomonadati</taxon>
        <taxon>Pseudomonadota</taxon>
        <taxon>Gammaproteobacteria</taxon>
        <taxon>Lysobacterales</taxon>
        <taxon>Lysobacteraceae</taxon>
        <taxon>Luteimonas</taxon>
    </lineage>
</organism>
<reference evidence="2" key="2">
    <citation type="submission" date="2023-04" db="EMBL/GenBank/DDBJ databases">
        <authorList>
            <person name="Sun J.-Q."/>
        </authorList>
    </citation>
    <scope>NUCLEOTIDE SEQUENCE</scope>
    <source>
        <strain evidence="2">CC-YY355</strain>
    </source>
</reference>
<gene>
    <name evidence="2" type="ORF">QF205_16060</name>
</gene>
<protein>
    <submittedName>
        <fullName evidence="2">GyrI-like domain-containing protein</fullName>
    </submittedName>
</protein>
<dbReference type="PIRSF" id="PIRSF031644">
    <property type="entry name" value="UCP031644"/>
    <property type="match status" value="1"/>
</dbReference>
<evidence type="ECO:0000313" key="2">
    <source>
        <dbReference type="EMBL" id="MDH7454572.1"/>
    </source>
</evidence>
<proteinExistence type="predicted"/>
<dbReference type="Pfam" id="PF06445">
    <property type="entry name" value="GyrI-like"/>
    <property type="match status" value="1"/>
</dbReference>
<accession>A0ABT6MVF2</accession>
<evidence type="ECO:0000259" key="1">
    <source>
        <dbReference type="Pfam" id="PF06445"/>
    </source>
</evidence>
<reference evidence="2" key="1">
    <citation type="journal article" date="2007" name="Int. J. Syst. Evol. Microbiol.">
        <title>Luteimonas composti sp. nov., a moderately thermophilic bacterium isolated from food waste.</title>
        <authorList>
            <person name="Young C.C."/>
            <person name="Kampfer P."/>
            <person name="Chen W.M."/>
            <person name="Yen W.S."/>
            <person name="Arun A.B."/>
            <person name="Lai W.A."/>
            <person name="Shen F.T."/>
            <person name="Rekha P.D."/>
            <person name="Lin K.Y."/>
            <person name="Chou J.H."/>
        </authorList>
    </citation>
    <scope>NUCLEOTIDE SEQUENCE</scope>
    <source>
        <strain evidence="2">CC-YY355</strain>
    </source>
</reference>
<dbReference type="Proteomes" id="UP001160550">
    <property type="component" value="Unassembled WGS sequence"/>
</dbReference>
<dbReference type="Gene3D" id="3.20.80.10">
    <property type="entry name" value="Regulatory factor, effector binding domain"/>
    <property type="match status" value="1"/>
</dbReference>
<dbReference type="InterPro" id="IPR029442">
    <property type="entry name" value="GyrI-like"/>
</dbReference>
<comment type="caution">
    <text evidence="2">The sequence shown here is derived from an EMBL/GenBank/DDBJ whole genome shotgun (WGS) entry which is preliminary data.</text>
</comment>
<sequence>MARIDLKRELKHLYSPSAKAVVEVDVPALRFLMIDGQGDPNTTPAYAEAVEALFSVSYTAKFMVKRAAGIDYAVMPLEGLWWADDHAAFAANDRARWRWTMMILQPDVVEDAVLEAAITQVRDRKRLPAVHRLRLEWFVEGRCAQVLHVGPFTEEGPTIERLHAFIAERGRLAGKHHEIYLSDIRRAHPAKWRTVIRQPMA</sequence>
<name>A0ABT6MVF2_9GAMM</name>
<dbReference type="InterPro" id="IPR008319">
    <property type="entry name" value="GyrI-like_CCH_Lin2189-like"/>
</dbReference>
<dbReference type="EMBL" id="JARYGX010000030">
    <property type="protein sequence ID" value="MDH7454572.1"/>
    <property type="molecule type" value="Genomic_DNA"/>
</dbReference>
<feature type="domain" description="GyrI-like small molecule binding" evidence="1">
    <location>
        <begin position="22"/>
        <end position="196"/>
    </location>
</feature>
<dbReference type="RefSeq" id="WP_280943802.1">
    <property type="nucleotide sequence ID" value="NZ_JARYGX010000030.1"/>
</dbReference>